<organism evidence="1">
    <name type="scientific">marine sediment metagenome</name>
    <dbReference type="NCBI Taxonomy" id="412755"/>
    <lineage>
        <taxon>unclassified sequences</taxon>
        <taxon>metagenomes</taxon>
        <taxon>ecological metagenomes</taxon>
    </lineage>
</organism>
<proteinExistence type="predicted"/>
<reference evidence="1" key="1">
    <citation type="journal article" date="2015" name="Nature">
        <title>Complex archaea that bridge the gap between prokaryotes and eukaryotes.</title>
        <authorList>
            <person name="Spang A."/>
            <person name="Saw J.H."/>
            <person name="Jorgensen S.L."/>
            <person name="Zaremba-Niedzwiedzka K."/>
            <person name="Martijn J."/>
            <person name="Lind A.E."/>
            <person name="van Eijk R."/>
            <person name="Schleper C."/>
            <person name="Guy L."/>
            <person name="Ettema T.J."/>
        </authorList>
    </citation>
    <scope>NUCLEOTIDE SEQUENCE</scope>
</reference>
<comment type="caution">
    <text evidence="1">The sequence shown here is derived from an EMBL/GenBank/DDBJ whole genome shotgun (WGS) entry which is preliminary data.</text>
</comment>
<evidence type="ECO:0000313" key="1">
    <source>
        <dbReference type="EMBL" id="KKL94085.1"/>
    </source>
</evidence>
<dbReference type="AlphaFoldDB" id="A0A0F9IJU2"/>
<dbReference type="EMBL" id="LAZR01019019">
    <property type="protein sequence ID" value="KKL94085.1"/>
    <property type="molecule type" value="Genomic_DNA"/>
</dbReference>
<sequence length="60" mass="7195">MYKKKLSVKGVKMNNNYNIKTEKMNVRFKSYESMGETGYFEHIERLKHKSLVVSFLLLYT</sequence>
<gene>
    <name evidence="1" type="ORF">LCGC14_1868250</name>
</gene>
<protein>
    <submittedName>
        <fullName evidence="1">Uncharacterized protein</fullName>
    </submittedName>
</protein>
<accession>A0A0F9IJU2</accession>
<feature type="non-terminal residue" evidence="1">
    <location>
        <position position="60"/>
    </location>
</feature>
<name>A0A0F9IJU2_9ZZZZ</name>